<evidence type="ECO:0000256" key="8">
    <source>
        <dbReference type="ARBA" id="ARBA00023136"/>
    </source>
</evidence>
<keyword evidence="10" id="KW-0653">Protein transport</keyword>
<dbReference type="Pfam" id="PF02472">
    <property type="entry name" value="ExbD"/>
    <property type="match status" value="1"/>
</dbReference>
<evidence type="ECO:0000256" key="1">
    <source>
        <dbReference type="ARBA" id="ARBA00004162"/>
    </source>
</evidence>
<evidence type="ECO:0000256" key="2">
    <source>
        <dbReference type="ARBA" id="ARBA00005811"/>
    </source>
</evidence>
<evidence type="ECO:0000256" key="9">
    <source>
        <dbReference type="ARBA" id="ARBA00023306"/>
    </source>
</evidence>
<keyword evidence="4" id="KW-0997">Cell inner membrane</keyword>
<organism evidence="13 14">
    <name type="scientific">Phaeobacter italicus</name>
    <dbReference type="NCBI Taxonomy" id="481446"/>
    <lineage>
        <taxon>Bacteria</taxon>
        <taxon>Pseudomonadati</taxon>
        <taxon>Pseudomonadota</taxon>
        <taxon>Alphaproteobacteria</taxon>
        <taxon>Rhodobacterales</taxon>
        <taxon>Roseobacteraceae</taxon>
        <taxon>Phaeobacter</taxon>
    </lineage>
</organism>
<evidence type="ECO:0000256" key="5">
    <source>
        <dbReference type="ARBA" id="ARBA00022618"/>
    </source>
</evidence>
<protein>
    <submittedName>
        <fullName evidence="13">Biopolymer transport protein ExbD</fullName>
    </submittedName>
</protein>
<evidence type="ECO:0000256" key="11">
    <source>
        <dbReference type="SAM" id="MobiDB-lite"/>
    </source>
</evidence>
<evidence type="ECO:0000313" key="13">
    <source>
        <dbReference type="EMBL" id="CRL10454.1"/>
    </source>
</evidence>
<keyword evidence="5" id="KW-0132">Cell division</keyword>
<feature type="transmembrane region" description="Helical" evidence="12">
    <location>
        <begin position="28"/>
        <end position="51"/>
    </location>
</feature>
<keyword evidence="14" id="KW-1185">Reference proteome</keyword>
<keyword evidence="3" id="KW-1003">Cell membrane</keyword>
<evidence type="ECO:0000256" key="12">
    <source>
        <dbReference type="SAM" id="Phobius"/>
    </source>
</evidence>
<dbReference type="RefSeq" id="WP_008560259.1">
    <property type="nucleotide sequence ID" value="NZ_BSKQ01000001.1"/>
</dbReference>
<keyword evidence="8 12" id="KW-0472">Membrane</keyword>
<evidence type="ECO:0000256" key="3">
    <source>
        <dbReference type="ARBA" id="ARBA00022475"/>
    </source>
</evidence>
<dbReference type="Gene3D" id="3.30.420.270">
    <property type="match status" value="1"/>
</dbReference>
<evidence type="ECO:0000256" key="7">
    <source>
        <dbReference type="ARBA" id="ARBA00022989"/>
    </source>
</evidence>
<dbReference type="PANTHER" id="PTHR30558:SF7">
    <property type="entry name" value="TOL-PAL SYSTEM PROTEIN TOLR"/>
    <property type="match status" value="1"/>
</dbReference>
<dbReference type="InterPro" id="IPR014168">
    <property type="entry name" value="Tol-Pal_TolR"/>
</dbReference>
<dbReference type="GO" id="GO:0051301">
    <property type="term" value="P:cell division"/>
    <property type="evidence" value="ECO:0007669"/>
    <property type="project" value="UniProtKB-KW"/>
</dbReference>
<accession>A0A0H5DEY2</accession>
<dbReference type="GO" id="GO:0015031">
    <property type="term" value="P:protein transport"/>
    <property type="evidence" value="ECO:0007669"/>
    <property type="project" value="UniProtKB-KW"/>
</dbReference>
<name>A0A0H5DEY2_9RHOB</name>
<evidence type="ECO:0000313" key="14">
    <source>
        <dbReference type="Proteomes" id="UP000043764"/>
    </source>
</evidence>
<keyword evidence="7 12" id="KW-1133">Transmembrane helix</keyword>
<dbReference type="STRING" id="481446.NIT7645_02648"/>
<dbReference type="Proteomes" id="UP000043764">
    <property type="component" value="Unassembled WGS sequence"/>
</dbReference>
<dbReference type="EMBL" id="CVRL01000013">
    <property type="protein sequence ID" value="CRL10454.1"/>
    <property type="molecule type" value="Genomic_DNA"/>
</dbReference>
<keyword evidence="10" id="KW-0813">Transport</keyword>
<keyword evidence="6 10" id="KW-0812">Transmembrane</keyword>
<dbReference type="PANTHER" id="PTHR30558">
    <property type="entry name" value="EXBD MEMBRANE COMPONENT OF PMF-DRIVEN MACROMOLECULE IMPORT SYSTEM"/>
    <property type="match status" value="1"/>
</dbReference>
<proteinExistence type="inferred from homology"/>
<dbReference type="GO" id="GO:0005886">
    <property type="term" value="C:plasma membrane"/>
    <property type="evidence" value="ECO:0007669"/>
    <property type="project" value="UniProtKB-SubCell"/>
</dbReference>
<evidence type="ECO:0000256" key="10">
    <source>
        <dbReference type="RuleBase" id="RU003879"/>
    </source>
</evidence>
<dbReference type="AlphaFoldDB" id="A0A0H5DEY2"/>
<comment type="similarity">
    <text evidence="2 10">Belongs to the ExbD/TolR family.</text>
</comment>
<feature type="region of interest" description="Disordered" evidence="11">
    <location>
        <begin position="1"/>
        <end position="23"/>
    </location>
</feature>
<keyword evidence="9" id="KW-0131">Cell cycle</keyword>
<evidence type="ECO:0000256" key="4">
    <source>
        <dbReference type="ARBA" id="ARBA00022519"/>
    </source>
</evidence>
<dbReference type="InterPro" id="IPR003400">
    <property type="entry name" value="ExbD"/>
</dbReference>
<comment type="subcellular location">
    <subcellularLocation>
        <location evidence="1">Cell membrane</location>
        <topology evidence="1">Single-pass membrane protein</topology>
    </subcellularLocation>
    <subcellularLocation>
        <location evidence="10">Cell membrane</location>
        <topology evidence="10">Single-pass type II membrane protein</topology>
    </subcellularLocation>
</comment>
<dbReference type="NCBIfam" id="TIGR02801">
    <property type="entry name" value="tolR"/>
    <property type="match status" value="1"/>
</dbReference>
<gene>
    <name evidence="13" type="primary">exbD</name>
    <name evidence="13" type="ORF">NIT7321_01299</name>
</gene>
<sequence>MGASVQPNAANGRRRGRRRSRARPMSEINVTPFVDVMLVLLIIFMVAAPLLTVGVPVELPKTAAGALPGDEEEPLTVTMTAAGEIQIQTTPVAADELVAKLRAIAAERSSDQVFLRADGAIPYEAVMQVMGALNAGGFSSVGLVTDVGGPTLDGRAVDDSGQ</sequence>
<dbReference type="GO" id="GO:0022857">
    <property type="term" value="F:transmembrane transporter activity"/>
    <property type="evidence" value="ECO:0007669"/>
    <property type="project" value="InterPro"/>
</dbReference>
<dbReference type="OrthoDB" id="9798629at2"/>
<evidence type="ECO:0000256" key="6">
    <source>
        <dbReference type="ARBA" id="ARBA00022692"/>
    </source>
</evidence>
<feature type="compositionally biased region" description="Basic residues" evidence="11">
    <location>
        <begin position="12"/>
        <end position="22"/>
    </location>
</feature>
<reference evidence="13 14" key="1">
    <citation type="submission" date="2015-05" db="EMBL/GenBank/DDBJ databases">
        <authorList>
            <person name="Rodrigo-Torres Lidia"/>
            <person name="Arahal R.David."/>
        </authorList>
    </citation>
    <scope>NUCLEOTIDE SEQUENCE [LARGE SCALE GENOMIC DNA]</scope>
    <source>
        <strain evidence="13 14">CECT 7321</strain>
    </source>
</reference>